<name>A0AB34WXE3_9ACTO</name>
<evidence type="ECO:0000313" key="1">
    <source>
        <dbReference type="EMBL" id="KXB79489.1"/>
    </source>
</evidence>
<organism evidence="1 2">
    <name type="scientific">Varibaculum cambriense</name>
    <dbReference type="NCBI Taxonomy" id="184870"/>
    <lineage>
        <taxon>Bacteria</taxon>
        <taxon>Bacillati</taxon>
        <taxon>Actinomycetota</taxon>
        <taxon>Actinomycetes</taxon>
        <taxon>Actinomycetales</taxon>
        <taxon>Actinomycetaceae</taxon>
        <taxon>Varibaculum</taxon>
    </lineage>
</organism>
<dbReference type="AlphaFoldDB" id="A0AB34WXE3"/>
<evidence type="ECO:0000313" key="2">
    <source>
        <dbReference type="Proteomes" id="UP000070572"/>
    </source>
</evidence>
<accession>A0AB34WXE3</accession>
<dbReference type="Proteomes" id="UP000070572">
    <property type="component" value="Unassembled WGS sequence"/>
</dbReference>
<reference evidence="1 2" key="1">
    <citation type="submission" date="2016-01" db="EMBL/GenBank/DDBJ databases">
        <authorList>
            <person name="Mitreva M."/>
            <person name="Pepin K.H."/>
            <person name="Mihindukulasuriya K.A."/>
            <person name="Fulton R."/>
            <person name="Fronick C."/>
            <person name="O'Laughlin M."/>
            <person name="Miner T."/>
            <person name="Herter B."/>
            <person name="Rosa B.A."/>
            <person name="Cordes M."/>
            <person name="Tomlinson C."/>
            <person name="Wollam A."/>
            <person name="Palsikar V.B."/>
            <person name="Mardis E.R."/>
            <person name="Wilson R.K."/>
        </authorList>
    </citation>
    <scope>NUCLEOTIDE SEQUENCE [LARGE SCALE GENOMIC DNA]</scope>
    <source>
        <strain evidence="1 2">DNF00696</strain>
    </source>
</reference>
<comment type="caution">
    <text evidence="1">The sequence shown here is derived from an EMBL/GenBank/DDBJ whole genome shotgun (WGS) entry which is preliminary data.</text>
</comment>
<dbReference type="RefSeq" id="WP_060920812.1">
    <property type="nucleotide sequence ID" value="NZ_JAWFWJ010000005.1"/>
</dbReference>
<sequence>MIQVDDKTHEDIQTHITAWLSSTTRQKKAQAATALYQALTHAQTGKKKSKPGWEISANLLQQALTNNPTRADMKERFVAEARLVNAARKVIAISKPSPRKTK</sequence>
<protein>
    <submittedName>
        <fullName evidence="1">Uncharacterized protein</fullName>
    </submittedName>
</protein>
<dbReference type="EMBL" id="LSDN01000025">
    <property type="protein sequence ID" value="KXB79489.1"/>
    <property type="molecule type" value="Genomic_DNA"/>
</dbReference>
<proteinExistence type="predicted"/>
<gene>
    <name evidence="1" type="ORF">HMPREF1862_01783</name>
</gene>